<sequence length="92" mass="10013">MPELLLAGRAACGHNAAITQRRRAMMDEVWSRGWMEAHKAALQAHEALVRDGQPMPSLWNDLRRLVRDLISPPALPQAQAPCGDAGTCQSAA</sequence>
<evidence type="ECO:0000313" key="1">
    <source>
        <dbReference type="EMBL" id="KUR71618.1"/>
    </source>
</evidence>
<name>A0A117UVJ0_9SPHN</name>
<dbReference type="EMBL" id="LLZS01000006">
    <property type="protein sequence ID" value="KUR71618.1"/>
    <property type="molecule type" value="Genomic_DNA"/>
</dbReference>
<gene>
    <name evidence="1" type="ORF">AQZ52_08355</name>
</gene>
<dbReference type="STRING" id="1117702.AQZ52_08355"/>
<organism evidence="1 2">
    <name type="scientific">Novosphingobium fuchskuhlense</name>
    <dbReference type="NCBI Taxonomy" id="1117702"/>
    <lineage>
        <taxon>Bacteria</taxon>
        <taxon>Pseudomonadati</taxon>
        <taxon>Pseudomonadota</taxon>
        <taxon>Alphaproteobacteria</taxon>
        <taxon>Sphingomonadales</taxon>
        <taxon>Sphingomonadaceae</taxon>
        <taxon>Novosphingobium</taxon>
    </lineage>
</organism>
<evidence type="ECO:0000313" key="2">
    <source>
        <dbReference type="Proteomes" id="UP000058012"/>
    </source>
</evidence>
<comment type="caution">
    <text evidence="1">The sequence shown here is derived from an EMBL/GenBank/DDBJ whole genome shotgun (WGS) entry which is preliminary data.</text>
</comment>
<accession>A0A117UVJ0</accession>
<dbReference type="AlphaFoldDB" id="A0A117UVJ0"/>
<reference evidence="1 2" key="1">
    <citation type="submission" date="2015-10" db="EMBL/GenBank/DDBJ databases">
        <title>Draft genome sequence of Novosphingobium fuchskuhlense DSM 25065 isolated from a surface water sample of the southwest basin of Lake Grosse Fuchskuhle.</title>
        <authorList>
            <person name="Ruckert C."/>
            <person name="Winkler A."/>
            <person name="Glaeser J."/>
            <person name="Grossart H.-P."/>
            <person name="Kalinowski J."/>
            <person name="Glaeser S."/>
        </authorList>
    </citation>
    <scope>NUCLEOTIDE SEQUENCE [LARGE SCALE GENOMIC DNA]</scope>
    <source>
        <strain evidence="1 2">FNE08-7</strain>
    </source>
</reference>
<protein>
    <submittedName>
        <fullName evidence="1">Uncharacterized protein</fullName>
    </submittedName>
</protein>
<dbReference type="Proteomes" id="UP000058012">
    <property type="component" value="Unassembled WGS sequence"/>
</dbReference>
<proteinExistence type="predicted"/>
<keyword evidence="2" id="KW-1185">Reference proteome</keyword>